<dbReference type="EMBL" id="REGN01003071">
    <property type="protein sequence ID" value="RNA24691.1"/>
    <property type="molecule type" value="Genomic_DNA"/>
</dbReference>
<reference evidence="1 2" key="1">
    <citation type="journal article" date="2018" name="Sci. Rep.">
        <title>Genomic signatures of local adaptation to the degree of environmental predictability in rotifers.</title>
        <authorList>
            <person name="Franch-Gras L."/>
            <person name="Hahn C."/>
            <person name="Garcia-Roger E.M."/>
            <person name="Carmona M.J."/>
            <person name="Serra M."/>
            <person name="Gomez A."/>
        </authorList>
    </citation>
    <scope>NUCLEOTIDE SEQUENCE [LARGE SCALE GENOMIC DNA]</scope>
    <source>
        <strain evidence="1">HYR1</strain>
    </source>
</reference>
<dbReference type="AlphaFoldDB" id="A0A3M7RMD0"/>
<sequence length="113" mass="12778">MSEDSSTSVLLSARTALERNSIILINRQIDNLNQHEVLQEVAITIQIVNYSIVNVSNQNQLVLASSSRAVQDHVENNIQVPEKPKRRRPKKSSYKTINCQKGNTYSIIANFIE</sequence>
<dbReference type="Proteomes" id="UP000276133">
    <property type="component" value="Unassembled WGS sequence"/>
</dbReference>
<comment type="caution">
    <text evidence="1">The sequence shown here is derived from an EMBL/GenBank/DDBJ whole genome shotgun (WGS) entry which is preliminary data.</text>
</comment>
<evidence type="ECO:0000313" key="1">
    <source>
        <dbReference type="EMBL" id="RNA24691.1"/>
    </source>
</evidence>
<accession>A0A3M7RMD0</accession>
<organism evidence="1 2">
    <name type="scientific">Brachionus plicatilis</name>
    <name type="common">Marine rotifer</name>
    <name type="synonym">Brachionus muelleri</name>
    <dbReference type="NCBI Taxonomy" id="10195"/>
    <lineage>
        <taxon>Eukaryota</taxon>
        <taxon>Metazoa</taxon>
        <taxon>Spiralia</taxon>
        <taxon>Gnathifera</taxon>
        <taxon>Rotifera</taxon>
        <taxon>Eurotatoria</taxon>
        <taxon>Monogononta</taxon>
        <taxon>Pseudotrocha</taxon>
        <taxon>Ploima</taxon>
        <taxon>Brachionidae</taxon>
        <taxon>Brachionus</taxon>
    </lineage>
</organism>
<proteinExistence type="predicted"/>
<name>A0A3M7RMD0_BRAPC</name>
<keyword evidence="2" id="KW-1185">Reference proteome</keyword>
<protein>
    <submittedName>
        <fullName evidence="1">Uncharacterized protein</fullName>
    </submittedName>
</protein>
<evidence type="ECO:0000313" key="2">
    <source>
        <dbReference type="Proteomes" id="UP000276133"/>
    </source>
</evidence>
<gene>
    <name evidence="1" type="ORF">BpHYR1_049023</name>
</gene>